<evidence type="ECO:0000313" key="2">
    <source>
        <dbReference type="Proteomes" id="UP000295777"/>
    </source>
</evidence>
<gene>
    <name evidence="1" type="ORF">CLV27_1152</name>
</gene>
<dbReference type="InterPro" id="IPR025639">
    <property type="entry name" value="DruA"/>
</dbReference>
<dbReference type="Pfam" id="PF14236">
    <property type="entry name" value="DruA"/>
    <property type="match status" value="1"/>
</dbReference>
<dbReference type="Proteomes" id="UP000295777">
    <property type="component" value="Unassembled WGS sequence"/>
</dbReference>
<comment type="caution">
    <text evidence="1">The sequence shown here is derived from an EMBL/GenBank/DDBJ whole genome shotgun (WGS) entry which is preliminary data.</text>
</comment>
<keyword evidence="2" id="KW-1185">Reference proteome</keyword>
<dbReference type="OrthoDB" id="257964at2"/>
<name>A0A4R1GDS0_9BACT</name>
<accession>A0A4R1GDS0</accession>
<proteinExistence type="predicted"/>
<evidence type="ECO:0000313" key="1">
    <source>
        <dbReference type="EMBL" id="TCK03839.1"/>
    </source>
</evidence>
<organism evidence="1 2">
    <name type="scientific">Phorcysia thermohydrogeniphila</name>
    <dbReference type="NCBI Taxonomy" id="936138"/>
    <lineage>
        <taxon>Bacteria</taxon>
        <taxon>Pseudomonadati</taxon>
        <taxon>Aquificota</taxon>
        <taxon>Aquificia</taxon>
        <taxon>Desulfurobacteriales</taxon>
        <taxon>Desulfurobacteriaceae</taxon>
        <taxon>Phorcysia</taxon>
    </lineage>
</organism>
<dbReference type="EMBL" id="SMFV01000004">
    <property type="protein sequence ID" value="TCK03839.1"/>
    <property type="molecule type" value="Genomic_DNA"/>
</dbReference>
<dbReference type="AlphaFoldDB" id="A0A4R1GDS0"/>
<protein>
    <submittedName>
        <fullName evidence="1">Uncharacterized protein DUF4338</fullName>
    </submittedName>
</protein>
<reference evidence="1 2" key="1">
    <citation type="submission" date="2019-03" db="EMBL/GenBank/DDBJ databases">
        <title>Genomic Encyclopedia of Archaeal and Bacterial Type Strains, Phase II (KMG-II): from individual species to whole genera.</title>
        <authorList>
            <person name="Goeker M."/>
        </authorList>
    </citation>
    <scope>NUCLEOTIDE SEQUENCE [LARGE SCALE GENOMIC DNA]</scope>
    <source>
        <strain evidence="1 2">DSM 24425</strain>
    </source>
</reference>
<sequence>MAMIDEERKQYIARIQEELEKYGFKMDKEGNLQVVSCIRDIQYKFAKILNAQYKKYEKDVSKFFAKSLDEIDPQNIVPRLELIEKGKSDKKTLLKKKIFNFAKSFWSVPVSTGFGRRMDYILWDDNTGKVIGIFGLCDPIIGLGVRDEFIGWSRKIKEERLYNMLTAYILGAVPPYNQILGAKLVALSAISKQVIDDFYNRYGNTRTVIKNKKKLPYLVAIDTMGAFGKSAIYTRLRGWKFVGYTRGQSHFHLTLNGVYELLLEVIRKYGNEEVLKKYKFGQGPNYKLRVISEGLKILGLSKEKLTMHSIKRGYYFAPLAENWREFLLMKTNDPKFIAKPLEENFFYWKKRWLPKRLEPKK</sequence>